<dbReference type="GeneID" id="62167171"/>
<dbReference type="PANTHER" id="PTHR35394:SF5">
    <property type="entry name" value="DUF3176 DOMAIN-CONTAINING PROTEIN"/>
    <property type="match status" value="1"/>
</dbReference>
<feature type="transmembrane region" description="Helical" evidence="2">
    <location>
        <begin position="189"/>
        <end position="208"/>
    </location>
</feature>
<keyword evidence="2" id="KW-1133">Transmembrane helix</keyword>
<proteinExistence type="predicted"/>
<feature type="region of interest" description="Disordered" evidence="1">
    <location>
        <begin position="1"/>
        <end position="64"/>
    </location>
</feature>
<evidence type="ECO:0000256" key="1">
    <source>
        <dbReference type="SAM" id="MobiDB-lite"/>
    </source>
</evidence>
<dbReference type="EMBL" id="JAATWM020000047">
    <property type="protein sequence ID" value="KAF9871214.1"/>
    <property type="molecule type" value="Genomic_DNA"/>
</dbReference>
<dbReference type="InterPro" id="IPR021514">
    <property type="entry name" value="DUF3176"/>
</dbReference>
<keyword evidence="2" id="KW-0812">Transmembrane</keyword>
<feature type="compositionally biased region" description="Polar residues" evidence="1">
    <location>
        <begin position="17"/>
        <end position="30"/>
    </location>
</feature>
<organism evidence="3 4">
    <name type="scientific">Colletotrichum karsti</name>
    <dbReference type="NCBI Taxonomy" id="1095194"/>
    <lineage>
        <taxon>Eukaryota</taxon>
        <taxon>Fungi</taxon>
        <taxon>Dikarya</taxon>
        <taxon>Ascomycota</taxon>
        <taxon>Pezizomycotina</taxon>
        <taxon>Sordariomycetes</taxon>
        <taxon>Hypocreomycetidae</taxon>
        <taxon>Glomerellales</taxon>
        <taxon>Glomerellaceae</taxon>
        <taxon>Colletotrichum</taxon>
        <taxon>Colletotrichum boninense species complex</taxon>
    </lineage>
</organism>
<name>A0A9P6LDA0_9PEZI</name>
<reference evidence="3" key="1">
    <citation type="submission" date="2020-03" db="EMBL/GenBank/DDBJ databases">
        <authorList>
            <person name="He L."/>
        </authorList>
    </citation>
    <scope>NUCLEOTIDE SEQUENCE</scope>
    <source>
        <strain evidence="3">CkLH20</strain>
    </source>
</reference>
<gene>
    <name evidence="3" type="ORF">CkaCkLH20_11383</name>
</gene>
<evidence type="ECO:0000313" key="3">
    <source>
        <dbReference type="EMBL" id="KAF9871214.1"/>
    </source>
</evidence>
<sequence>MDEPLIAKSPLAIQVDGNASSQEHVNSRPNTIAHEDGPLRSSTQKLEPPKWTMQSNDAGKHENDTQNVFGSASKNPSIMRLWSAEVITLAVAAILMGIILAILLDADDKPQDDWFFPLNINSVLATLSVMYRSLLVTVSAEALSQFKWIWFFSKRSPPRSLHHINVFDNASRGIWGALQLFPLVVFRDLACIPPLLVVLFSFAIGPFIQQAITIYDKTLVLPSGSLASIPITQTVGKPAASPAGINSSDNNYFGPGIRGFVYSALGYPQNNRGSIEVECDTGYCIFSPNITPQPLEVTHASIGICSQCEDRTYLAREVDESYVELPNGMQFNVKDDQNVFIVQNDDDLSWAFNDTEMVSKAYLGAAFANVTFLSRTREITTVYDEDREPIRLSDPSLPYFAAGVCSLWPCLQYYQGKVNNGTLVEKKLLNEPMYPDAIDFAENDQEVLSKVPVGKLPVSWNITAIQSPCRMDDSAYDYGDLQARDVGQLNHLAKDSKVRIVSPANAPDYPVESVPESCVFRMSGAFRATMASLLSKDIFNGKCSRKKSTNDTLNS</sequence>
<comment type="caution">
    <text evidence="3">The sequence shown here is derived from an EMBL/GenBank/DDBJ whole genome shotgun (WGS) entry which is preliminary data.</text>
</comment>
<keyword evidence="2" id="KW-0472">Membrane</keyword>
<accession>A0A9P6LDA0</accession>
<dbReference type="PANTHER" id="PTHR35394">
    <property type="entry name" value="DUF3176 DOMAIN-CONTAINING PROTEIN"/>
    <property type="match status" value="1"/>
</dbReference>
<dbReference type="AlphaFoldDB" id="A0A9P6LDA0"/>
<reference evidence="3" key="2">
    <citation type="submission" date="2020-11" db="EMBL/GenBank/DDBJ databases">
        <title>Whole genome sequencing of Colletotrichum sp.</title>
        <authorList>
            <person name="Li H."/>
        </authorList>
    </citation>
    <scope>NUCLEOTIDE SEQUENCE</scope>
    <source>
        <strain evidence="3">CkLH20</strain>
    </source>
</reference>
<evidence type="ECO:0000313" key="4">
    <source>
        <dbReference type="Proteomes" id="UP000781932"/>
    </source>
</evidence>
<feature type="transmembrane region" description="Helical" evidence="2">
    <location>
        <begin position="81"/>
        <end position="103"/>
    </location>
</feature>
<protein>
    <submittedName>
        <fullName evidence="3">Uncharacterized protein</fullName>
    </submittedName>
</protein>
<dbReference type="Pfam" id="PF11374">
    <property type="entry name" value="DUF3176"/>
    <property type="match status" value="1"/>
</dbReference>
<dbReference type="RefSeq" id="XP_038740675.1">
    <property type="nucleotide sequence ID" value="XM_038894097.1"/>
</dbReference>
<feature type="transmembrane region" description="Helical" evidence="2">
    <location>
        <begin position="123"/>
        <end position="144"/>
    </location>
</feature>
<dbReference type="OrthoDB" id="5242705at2759"/>
<keyword evidence="4" id="KW-1185">Reference proteome</keyword>
<evidence type="ECO:0000256" key="2">
    <source>
        <dbReference type="SAM" id="Phobius"/>
    </source>
</evidence>
<dbReference type="Proteomes" id="UP000781932">
    <property type="component" value="Unassembled WGS sequence"/>
</dbReference>